<protein>
    <submittedName>
        <fullName evidence="10">Actin</fullName>
    </submittedName>
</protein>
<evidence type="ECO:0000256" key="4">
    <source>
        <dbReference type="ARBA" id="ARBA00022741"/>
    </source>
</evidence>
<evidence type="ECO:0000256" key="9">
    <source>
        <dbReference type="RuleBase" id="RU000487"/>
    </source>
</evidence>
<dbReference type="Proteomes" id="UP001149090">
    <property type="component" value="Unassembled WGS sequence"/>
</dbReference>
<evidence type="ECO:0000256" key="7">
    <source>
        <dbReference type="ARBA" id="ARBA00023212"/>
    </source>
</evidence>
<keyword evidence="5" id="KW-0378">Hydrolase</keyword>
<gene>
    <name evidence="10" type="ORF">M0811_08385</name>
</gene>
<evidence type="ECO:0000313" key="10">
    <source>
        <dbReference type="EMBL" id="KAJ5073821.1"/>
    </source>
</evidence>
<comment type="similarity">
    <text evidence="2 9">Belongs to the actin family.</text>
</comment>
<keyword evidence="7" id="KW-0206">Cytoskeleton</keyword>
<dbReference type="InterPro" id="IPR043129">
    <property type="entry name" value="ATPase_NBD"/>
</dbReference>
<dbReference type="InterPro" id="IPR020902">
    <property type="entry name" value="Actin/actin-like_CS"/>
</dbReference>
<reference evidence="10" key="1">
    <citation type="submission" date="2022-10" db="EMBL/GenBank/DDBJ databases">
        <title>Novel sulphate-reducing endosymbionts in the free-living metamonad Anaeramoeba.</title>
        <authorList>
            <person name="Jerlstrom-Hultqvist J."/>
            <person name="Cepicka I."/>
            <person name="Gallot-Lavallee L."/>
            <person name="Salas-Leiva D."/>
            <person name="Curtis B.A."/>
            <person name="Zahonova K."/>
            <person name="Pipaliya S."/>
            <person name="Dacks J."/>
            <person name="Roger A.J."/>
        </authorList>
    </citation>
    <scope>NUCLEOTIDE SEQUENCE</scope>
    <source>
        <strain evidence="10">BMAN</strain>
    </source>
</reference>
<evidence type="ECO:0000256" key="2">
    <source>
        <dbReference type="ARBA" id="ARBA00006752"/>
    </source>
</evidence>
<dbReference type="Pfam" id="PF00022">
    <property type="entry name" value="Actin"/>
    <property type="match status" value="1"/>
</dbReference>
<organism evidence="10 11">
    <name type="scientific">Anaeramoeba ignava</name>
    <name type="common">Anaerobic marine amoeba</name>
    <dbReference type="NCBI Taxonomy" id="1746090"/>
    <lineage>
        <taxon>Eukaryota</taxon>
        <taxon>Metamonada</taxon>
        <taxon>Anaeramoebidae</taxon>
        <taxon>Anaeramoeba</taxon>
    </lineage>
</organism>
<dbReference type="InterPro" id="IPR004000">
    <property type="entry name" value="Actin"/>
</dbReference>
<dbReference type="AlphaFoldDB" id="A0A9Q0LI72"/>
<keyword evidence="3" id="KW-0963">Cytoplasm</keyword>
<evidence type="ECO:0000256" key="8">
    <source>
        <dbReference type="ARBA" id="ARBA00049360"/>
    </source>
</evidence>
<comment type="catalytic activity">
    <reaction evidence="8">
        <text>ATP + H2O = ADP + phosphate + H(+)</text>
        <dbReference type="Rhea" id="RHEA:13065"/>
        <dbReference type="ChEBI" id="CHEBI:15377"/>
        <dbReference type="ChEBI" id="CHEBI:15378"/>
        <dbReference type="ChEBI" id="CHEBI:30616"/>
        <dbReference type="ChEBI" id="CHEBI:43474"/>
        <dbReference type="ChEBI" id="CHEBI:456216"/>
    </reaction>
</comment>
<evidence type="ECO:0000256" key="6">
    <source>
        <dbReference type="ARBA" id="ARBA00022840"/>
    </source>
</evidence>
<comment type="caution">
    <text evidence="10">The sequence shown here is derived from an EMBL/GenBank/DDBJ whole genome shotgun (WGS) entry which is preliminary data.</text>
</comment>
<dbReference type="OrthoDB" id="5132116at2759"/>
<keyword evidence="4" id="KW-0547">Nucleotide-binding</keyword>
<keyword evidence="6" id="KW-0067">ATP-binding</keyword>
<dbReference type="PANTHER" id="PTHR11937">
    <property type="entry name" value="ACTIN"/>
    <property type="match status" value="1"/>
</dbReference>
<dbReference type="PRINTS" id="PR00190">
    <property type="entry name" value="ACTIN"/>
</dbReference>
<evidence type="ECO:0000256" key="1">
    <source>
        <dbReference type="ARBA" id="ARBA00004245"/>
    </source>
</evidence>
<accession>A0A9Q0LI72</accession>
<dbReference type="Gene3D" id="3.90.640.10">
    <property type="entry name" value="Actin, Chain A, domain 4"/>
    <property type="match status" value="1"/>
</dbReference>
<dbReference type="GO" id="GO:0005524">
    <property type="term" value="F:ATP binding"/>
    <property type="evidence" value="ECO:0007669"/>
    <property type="project" value="UniProtKB-KW"/>
</dbReference>
<evidence type="ECO:0000313" key="11">
    <source>
        <dbReference type="Proteomes" id="UP001149090"/>
    </source>
</evidence>
<dbReference type="SUPFAM" id="SSF53067">
    <property type="entry name" value="Actin-like ATPase domain"/>
    <property type="match status" value="2"/>
</dbReference>
<comment type="subcellular location">
    <subcellularLocation>
        <location evidence="1">Cytoplasm</location>
        <location evidence="1">Cytoskeleton</location>
    </subcellularLocation>
</comment>
<dbReference type="EMBL" id="JAPDFW010000072">
    <property type="protein sequence ID" value="KAJ5073821.1"/>
    <property type="molecule type" value="Genomic_DNA"/>
</dbReference>
<evidence type="ECO:0000256" key="5">
    <source>
        <dbReference type="ARBA" id="ARBA00022801"/>
    </source>
</evidence>
<dbReference type="SMART" id="SM00268">
    <property type="entry name" value="ACTIN"/>
    <property type="match status" value="1"/>
</dbReference>
<keyword evidence="11" id="KW-1185">Reference proteome</keyword>
<proteinExistence type="inferred from homology"/>
<dbReference type="GO" id="GO:0005856">
    <property type="term" value="C:cytoskeleton"/>
    <property type="evidence" value="ECO:0007669"/>
    <property type="project" value="UniProtKB-SubCell"/>
</dbReference>
<evidence type="ECO:0000256" key="3">
    <source>
        <dbReference type="ARBA" id="ARBA00022490"/>
    </source>
</evidence>
<sequence length="387" mass="44439">MNFKQFSNINFEEIDENETIIIDNGSSTIKTGFGGDDEPRIIFPSIIGRPRHYGIIVGMNIKDYYIGDEAKSKRGILTLKYPIEHGIITNWNDIEHVWHHSFYNELRVAPEEHSLLMTEPPLNPKANREKTTEIIFETFNIPNFYLSNSSVLALLQSKRTTGVVIEIGDGVTHSVPIYEGNILNDSVLRMDIAGRDLTDYLQKIVCERGYAFTTTAEREIIRDIKEKLCYVSLDFYEEMELSSYSISFEKNYELPDGQIITIGNERFRTPEVLFQPSFIGMSQSGIHEIIYNSIMKCNVDIRKELYGNIVLTGGTSMFPGIKERIEKEIKQLSPKDMKIEVISPPERKYSVWIGGSILSSHYIFKNLSISKKEYKEFGNSIIHQKFV</sequence>
<dbReference type="PROSITE" id="PS01132">
    <property type="entry name" value="ACTINS_ACT_LIKE"/>
    <property type="match status" value="1"/>
</dbReference>
<dbReference type="Gene3D" id="3.30.420.40">
    <property type="match status" value="2"/>
</dbReference>
<dbReference type="GO" id="GO:0016787">
    <property type="term" value="F:hydrolase activity"/>
    <property type="evidence" value="ECO:0007669"/>
    <property type="project" value="UniProtKB-KW"/>
</dbReference>
<dbReference type="FunFam" id="3.30.420.40:FF:000291">
    <property type="entry name" value="Actin, alpha skeletal muscle"/>
    <property type="match status" value="1"/>
</dbReference>
<dbReference type="FunFam" id="3.90.640.10:FF:000001">
    <property type="entry name" value="Actin, muscle"/>
    <property type="match status" value="1"/>
</dbReference>
<dbReference type="FunFam" id="3.30.420.40:FF:000218">
    <property type="entry name" value="actin, alpha sarcomeric/skeletal-like"/>
    <property type="match status" value="1"/>
</dbReference>
<name>A0A9Q0LI72_ANAIG</name>